<dbReference type="Gene3D" id="3.40.630.10">
    <property type="entry name" value="Zn peptidases"/>
    <property type="match status" value="2"/>
</dbReference>
<dbReference type="GO" id="GO:0019877">
    <property type="term" value="P:diaminopimelate biosynthetic process"/>
    <property type="evidence" value="ECO:0007669"/>
    <property type="project" value="UniProtKB-KW"/>
</dbReference>
<evidence type="ECO:0000256" key="5">
    <source>
        <dbReference type="ARBA" id="ARBA00022723"/>
    </source>
</evidence>
<dbReference type="InterPro" id="IPR050072">
    <property type="entry name" value="Peptidase_M20A"/>
</dbReference>
<dbReference type="Proteomes" id="UP000621436">
    <property type="component" value="Unassembled WGS sequence"/>
</dbReference>
<gene>
    <name evidence="12" type="ORF">I0Q91_12775</name>
</gene>
<evidence type="ECO:0000256" key="2">
    <source>
        <dbReference type="ARBA" id="ARBA00001947"/>
    </source>
</evidence>
<dbReference type="InterPro" id="IPR010182">
    <property type="entry name" value="ArgE/DapE"/>
</dbReference>
<name>A0A931AWS9_9FIRM</name>
<comment type="cofactor">
    <cofactor evidence="2">
        <name>Zn(2+)</name>
        <dbReference type="ChEBI" id="CHEBI:29105"/>
    </cofactor>
</comment>
<dbReference type="Pfam" id="PF01546">
    <property type="entry name" value="Peptidase_M20"/>
    <property type="match status" value="1"/>
</dbReference>
<dbReference type="Pfam" id="PF07687">
    <property type="entry name" value="M20_dimer"/>
    <property type="match status" value="1"/>
</dbReference>
<protein>
    <submittedName>
        <fullName evidence="12">M20 family metallopeptidase</fullName>
    </submittedName>
</protein>
<comment type="similarity">
    <text evidence="3">Belongs to the peptidase M20A family.</text>
</comment>
<dbReference type="InterPro" id="IPR036264">
    <property type="entry name" value="Bact_exopeptidase_dim_dom"/>
</dbReference>
<evidence type="ECO:0000313" key="13">
    <source>
        <dbReference type="Proteomes" id="UP000621436"/>
    </source>
</evidence>
<evidence type="ECO:0000256" key="7">
    <source>
        <dbReference type="ARBA" id="ARBA00022833"/>
    </source>
</evidence>
<keyword evidence="7" id="KW-0862">Zinc</keyword>
<dbReference type="SUPFAM" id="SSF53187">
    <property type="entry name" value="Zn-dependent exopeptidases"/>
    <property type="match status" value="1"/>
</dbReference>
<sequence>MISDKEKLINQLLDNYCEESTISLLKEMIKIPSHKNVEWQEDKQVEFIGNYLTEHGITNIELEYIEENRPNIIAKIPGNKTGSSLLLNGHTDTIPPYNMVIPPYSPEVKDGYIKGRGSVDMKGSLAAMISAMVIIAENDIELKGDLIFAGVIDQEQQSLGSVKLIEDKIEADYAIVGEPTDLRICHAHKGMEWYKIVIKGQSAHGSTPEKGQNTIYHGARIAAEIEKLNFKLMDREDSFVSPPTINVGVISGGDDPNIVPNITILEVDRRYTPEESRQSIYEEIDRLLAKVNSTYPGYITEVITMEDRVCPLKNIPLTGINKNKLTDSLQNSLRRFSDRDNGLTYFRGWSDAALFANKLKIPSLVFGPGLPEKCHSGDESLKIEDLITAVKIYLNVIVDICY</sequence>
<dbReference type="RefSeq" id="WP_270455024.1">
    <property type="nucleotide sequence ID" value="NZ_JADPIE010000008.1"/>
</dbReference>
<dbReference type="GO" id="GO:0016787">
    <property type="term" value="F:hydrolase activity"/>
    <property type="evidence" value="ECO:0007669"/>
    <property type="project" value="UniProtKB-KW"/>
</dbReference>
<reference evidence="12" key="1">
    <citation type="submission" date="2020-11" db="EMBL/GenBank/DDBJ databases">
        <title>Halonatronomonas betainensis gen. nov., sp. nov. a novel haloalkaliphilic representative of the family Halanaerobiacae capable of betaine degradation.</title>
        <authorList>
            <person name="Boltyanskaya Y."/>
            <person name="Kevbrin V."/>
            <person name="Detkova E."/>
            <person name="Grouzdev D.S."/>
            <person name="Koziaeva V."/>
            <person name="Zhilina T."/>
        </authorList>
    </citation>
    <scope>NUCLEOTIDE SEQUENCE</scope>
    <source>
        <strain evidence="12">Z-7014</strain>
    </source>
</reference>
<feature type="domain" description="Peptidase M20 dimerisation" evidence="11">
    <location>
        <begin position="187"/>
        <end position="293"/>
    </location>
</feature>
<dbReference type="Gene3D" id="3.30.70.360">
    <property type="match status" value="1"/>
</dbReference>
<keyword evidence="10" id="KW-0170">Cobalt</keyword>
<dbReference type="GO" id="GO:0046872">
    <property type="term" value="F:metal ion binding"/>
    <property type="evidence" value="ECO:0007669"/>
    <property type="project" value="UniProtKB-KW"/>
</dbReference>
<keyword evidence="13" id="KW-1185">Reference proteome</keyword>
<dbReference type="NCBIfam" id="TIGR01910">
    <property type="entry name" value="DapE-ArgE"/>
    <property type="match status" value="1"/>
</dbReference>
<evidence type="ECO:0000256" key="9">
    <source>
        <dbReference type="ARBA" id="ARBA00023154"/>
    </source>
</evidence>
<accession>A0A931AWS9</accession>
<dbReference type="EMBL" id="JADPIE010000008">
    <property type="protein sequence ID" value="MBF8437960.1"/>
    <property type="molecule type" value="Genomic_DNA"/>
</dbReference>
<dbReference type="PANTHER" id="PTHR43808:SF8">
    <property type="entry name" value="PEPTIDASE M20 DIMERISATION DOMAIN-CONTAINING PROTEIN"/>
    <property type="match status" value="1"/>
</dbReference>
<dbReference type="GO" id="GO:0009085">
    <property type="term" value="P:lysine biosynthetic process"/>
    <property type="evidence" value="ECO:0007669"/>
    <property type="project" value="UniProtKB-KW"/>
</dbReference>
<dbReference type="InterPro" id="IPR011650">
    <property type="entry name" value="Peptidase_M20_dimer"/>
</dbReference>
<organism evidence="12 13">
    <name type="scientific">Halonatronomonas betaini</name>
    <dbReference type="NCBI Taxonomy" id="2778430"/>
    <lineage>
        <taxon>Bacteria</taxon>
        <taxon>Bacillati</taxon>
        <taxon>Bacillota</taxon>
        <taxon>Clostridia</taxon>
        <taxon>Halanaerobiales</taxon>
        <taxon>Halarsenatibacteraceae</taxon>
        <taxon>Halonatronomonas</taxon>
    </lineage>
</organism>
<keyword evidence="6" id="KW-0378">Hydrolase</keyword>
<evidence type="ECO:0000256" key="3">
    <source>
        <dbReference type="ARBA" id="ARBA00006247"/>
    </source>
</evidence>
<evidence type="ECO:0000256" key="1">
    <source>
        <dbReference type="ARBA" id="ARBA00001941"/>
    </source>
</evidence>
<keyword evidence="5" id="KW-0479">Metal-binding</keyword>
<proteinExistence type="inferred from homology"/>
<keyword evidence="9" id="KW-0457">Lysine biosynthesis</keyword>
<evidence type="ECO:0000259" key="11">
    <source>
        <dbReference type="Pfam" id="PF07687"/>
    </source>
</evidence>
<evidence type="ECO:0000256" key="10">
    <source>
        <dbReference type="ARBA" id="ARBA00023285"/>
    </source>
</evidence>
<comment type="cofactor">
    <cofactor evidence="1">
        <name>Co(2+)</name>
        <dbReference type="ChEBI" id="CHEBI:48828"/>
    </cofactor>
</comment>
<evidence type="ECO:0000256" key="6">
    <source>
        <dbReference type="ARBA" id="ARBA00022801"/>
    </source>
</evidence>
<dbReference type="AlphaFoldDB" id="A0A931AWS9"/>
<dbReference type="PANTHER" id="PTHR43808">
    <property type="entry name" value="ACETYLORNITHINE DEACETYLASE"/>
    <property type="match status" value="1"/>
</dbReference>
<dbReference type="InterPro" id="IPR002933">
    <property type="entry name" value="Peptidase_M20"/>
</dbReference>
<evidence type="ECO:0000256" key="8">
    <source>
        <dbReference type="ARBA" id="ARBA00022915"/>
    </source>
</evidence>
<dbReference type="SUPFAM" id="SSF55031">
    <property type="entry name" value="Bacterial exopeptidase dimerisation domain"/>
    <property type="match status" value="1"/>
</dbReference>
<comment type="caution">
    <text evidence="12">The sequence shown here is derived from an EMBL/GenBank/DDBJ whole genome shotgun (WGS) entry which is preliminary data.</text>
</comment>
<dbReference type="CDD" id="cd08659">
    <property type="entry name" value="M20_ArgE_DapE-like"/>
    <property type="match status" value="1"/>
</dbReference>
<evidence type="ECO:0000256" key="4">
    <source>
        <dbReference type="ARBA" id="ARBA00022605"/>
    </source>
</evidence>
<keyword evidence="8" id="KW-0220">Diaminopimelate biosynthesis</keyword>
<keyword evidence="4" id="KW-0028">Amino-acid biosynthesis</keyword>
<evidence type="ECO:0000313" key="12">
    <source>
        <dbReference type="EMBL" id="MBF8437960.1"/>
    </source>
</evidence>